<comment type="caution">
    <text evidence="2">The sequence shown here is derived from an EMBL/GenBank/DDBJ whole genome shotgun (WGS) entry which is preliminary data.</text>
</comment>
<dbReference type="Proteomes" id="UP000613580">
    <property type="component" value="Unassembled WGS sequence"/>
</dbReference>
<organism evidence="2 3">
    <name type="scientific">Mycena chlorophos</name>
    <name type="common">Agaric fungus</name>
    <name type="synonym">Agaricus chlorophos</name>
    <dbReference type="NCBI Taxonomy" id="658473"/>
    <lineage>
        <taxon>Eukaryota</taxon>
        <taxon>Fungi</taxon>
        <taxon>Dikarya</taxon>
        <taxon>Basidiomycota</taxon>
        <taxon>Agaricomycotina</taxon>
        <taxon>Agaricomycetes</taxon>
        <taxon>Agaricomycetidae</taxon>
        <taxon>Agaricales</taxon>
        <taxon>Marasmiineae</taxon>
        <taxon>Mycenaceae</taxon>
        <taxon>Mycena</taxon>
    </lineage>
</organism>
<keyword evidence="3" id="KW-1185">Reference proteome</keyword>
<feature type="compositionally biased region" description="Basic residues" evidence="1">
    <location>
        <begin position="277"/>
        <end position="286"/>
    </location>
</feature>
<dbReference type="EMBL" id="JACAZE010000016">
    <property type="protein sequence ID" value="KAF7296503.1"/>
    <property type="molecule type" value="Genomic_DNA"/>
</dbReference>
<dbReference type="AlphaFoldDB" id="A0A8H6SBR7"/>
<name>A0A8H6SBR7_MYCCL</name>
<feature type="compositionally biased region" description="Acidic residues" evidence="1">
    <location>
        <begin position="333"/>
        <end position="344"/>
    </location>
</feature>
<reference evidence="2" key="1">
    <citation type="submission" date="2020-05" db="EMBL/GenBank/DDBJ databases">
        <title>Mycena genomes resolve the evolution of fungal bioluminescence.</title>
        <authorList>
            <person name="Tsai I.J."/>
        </authorList>
    </citation>
    <scope>NUCLEOTIDE SEQUENCE</scope>
    <source>
        <strain evidence="2">110903Hualien_Pintung</strain>
    </source>
</reference>
<feature type="compositionally biased region" description="Basic and acidic residues" evidence="1">
    <location>
        <begin position="183"/>
        <end position="212"/>
    </location>
</feature>
<feature type="region of interest" description="Disordered" evidence="1">
    <location>
        <begin position="183"/>
        <end position="346"/>
    </location>
</feature>
<feature type="compositionally biased region" description="Acidic residues" evidence="1">
    <location>
        <begin position="231"/>
        <end position="265"/>
    </location>
</feature>
<gene>
    <name evidence="2" type="ORF">HMN09_01057100</name>
</gene>
<evidence type="ECO:0000313" key="2">
    <source>
        <dbReference type="EMBL" id="KAF7296503.1"/>
    </source>
</evidence>
<accession>A0A8H6SBR7</accession>
<feature type="compositionally biased region" description="Low complexity" evidence="1">
    <location>
        <begin position="316"/>
        <end position="332"/>
    </location>
</feature>
<proteinExistence type="predicted"/>
<evidence type="ECO:0000256" key="1">
    <source>
        <dbReference type="SAM" id="MobiDB-lite"/>
    </source>
</evidence>
<sequence length="408" mass="44151">MPSPAINSSLTDAQSSQKSSACQCSLRHPDIQGYHCACVICTRLRRRDCTHPVYPAGGLWRRPQKLSPEAWIAEAAMLREYAMQAGVDVIEHRAQKILDDAENGRLRQQLFGKMTKKTPTAINTGQARVLTSDEHREFVAADVKRKEDEAAAKAVRAILANQKKIVAAEKKKEKEAAKIAREEAKKARDAEKAAEKERKAVEKARKAAEKAAKGGGSSRGRGRGRGRGYETDDDEDGDEDGEEDEEEDEEIEIPSESSTDAESEEASAPVPAPVPRPRPKPTLRQRRIPEDSDAAAGGGPELAGNSGRGGERGDVAASGAANVESESSAGAENSDDEDEGDGEAVDLLAQLEAAAATAAGPRFDLEENEDDGGTPISSFNGHRWFLRKHLQFHVIWGTVTAPGSRWRR</sequence>
<evidence type="ECO:0000313" key="3">
    <source>
        <dbReference type="Proteomes" id="UP000613580"/>
    </source>
</evidence>
<protein>
    <submittedName>
        <fullName evidence="2">DDE-domain-containing protein</fullName>
    </submittedName>
</protein>